<reference evidence="3" key="1">
    <citation type="submission" date="2021-08" db="EMBL/GenBank/DDBJ databases">
        <title>DNA methylation of m4C regulates biosynthesis of daptomycin in Streptomyces roseosporus L30.</title>
        <authorList>
            <person name="Fang J.-L."/>
        </authorList>
    </citation>
    <scope>NUCLEOTIDE SEQUENCE</scope>
    <source>
        <strain evidence="3">L30</strain>
    </source>
</reference>
<protein>
    <submittedName>
        <fullName evidence="3">ATP-grasp domain-containing protein</fullName>
    </submittedName>
</protein>
<dbReference type="RefSeq" id="WP_010072215.1">
    <property type="nucleotide sequence ID" value="NZ_CP098609.1"/>
</dbReference>
<dbReference type="PROSITE" id="PS50975">
    <property type="entry name" value="ATP_GRASP"/>
    <property type="match status" value="1"/>
</dbReference>
<dbReference type="PANTHER" id="PTHR37018">
    <property type="entry name" value="CULTURE SPECIFIC PROTEIN, PUTATIVE (AFU_ORTHOLOGUE AFUA_2G00130)-RELATED"/>
    <property type="match status" value="1"/>
</dbReference>
<dbReference type="Pfam" id="PF18604">
    <property type="entry name" value="PreAtp-grasp"/>
    <property type="match status" value="1"/>
</dbReference>
<evidence type="ECO:0000259" key="2">
    <source>
        <dbReference type="PROSITE" id="PS50975"/>
    </source>
</evidence>
<dbReference type="Proteomes" id="UP001056079">
    <property type="component" value="Chromosome"/>
</dbReference>
<dbReference type="InterPro" id="IPR053269">
    <property type="entry name" value="Asp-Met_ligase"/>
</dbReference>
<feature type="domain" description="ATP-grasp" evidence="2">
    <location>
        <begin position="165"/>
        <end position="365"/>
    </location>
</feature>
<evidence type="ECO:0000313" key="4">
    <source>
        <dbReference type="Proteomes" id="UP001056079"/>
    </source>
</evidence>
<keyword evidence="1" id="KW-0067">ATP-binding</keyword>
<accession>A0ABY4US77</accession>
<evidence type="ECO:0000313" key="3">
    <source>
        <dbReference type="EMBL" id="USC46869.1"/>
    </source>
</evidence>
<keyword evidence="4" id="KW-1185">Reference proteome</keyword>
<name>A0ABY4US77_STRFL</name>
<evidence type="ECO:0000256" key="1">
    <source>
        <dbReference type="PROSITE-ProRule" id="PRU00409"/>
    </source>
</evidence>
<dbReference type="Gene3D" id="3.30.470.20">
    <property type="entry name" value="ATP-grasp fold, B domain"/>
    <property type="match status" value="1"/>
</dbReference>
<keyword evidence="1" id="KW-0547">Nucleotide-binding</keyword>
<organism evidence="3 4">
    <name type="scientific">Streptomyces filamentosus</name>
    <name type="common">Streptomyces roseosporus</name>
    <dbReference type="NCBI Taxonomy" id="67294"/>
    <lineage>
        <taxon>Bacteria</taxon>
        <taxon>Bacillati</taxon>
        <taxon>Actinomycetota</taxon>
        <taxon>Actinomycetes</taxon>
        <taxon>Kitasatosporales</taxon>
        <taxon>Streptomycetaceae</taxon>
        <taxon>Streptomyces</taxon>
    </lineage>
</organism>
<dbReference type="SUPFAM" id="SSF56059">
    <property type="entry name" value="Glutathione synthetase ATP-binding domain-like"/>
    <property type="match status" value="1"/>
</dbReference>
<sequence>MSFSRRLKDAVAQDEEARLVYVNNFEVERSWAVGEPKLPGAGVSFTGTTVNRMEEMGVLLAEAGDVVILKAPLDSGYRDYLDGLGAAPADILVADDSDPARTVTDDALASPRLLAELRSLAEGRTWLMPMGVSRAEEELSRATGLPLAGPGADLAKHVNGKIFSRELIDSVGLRPVPGGVARTVGDLSVLLDRHMADGGRAVVKESLGVSGRGMVVLRDRTAAARLLRLIERRGASATADLVVESWVERAQDLNYQFLVTRTGEVRFETVKAAVLRDGVHQGHSFPVRLSDTVAGELRDAAEVIGQALYKEGYFGMVGVDAMLAPGDVLYPCLEINARFNMSTYQSRIAERYVPDGTHAVAATIHLRLRRQHGFEEVAHALGDLLRMETGRPGVLINNFATLNAAAPADGGEFHGRLYAVCVGADAEEALRLRSVADDRLRRMAEAG</sequence>
<dbReference type="InterPro" id="IPR011761">
    <property type="entry name" value="ATP-grasp"/>
</dbReference>
<dbReference type="EMBL" id="CP098609">
    <property type="protein sequence ID" value="USC46869.1"/>
    <property type="molecule type" value="Genomic_DNA"/>
</dbReference>
<dbReference type="PANTHER" id="PTHR37018:SF1">
    <property type="entry name" value="CULTURE SPECIFIC PROTEIN, PUTATIVE (AFU_ORTHOLOGUE AFUA_2G00130)-RELATED"/>
    <property type="match status" value="1"/>
</dbReference>
<dbReference type="InterPro" id="IPR040754">
    <property type="entry name" value="PreAtp-grasp"/>
</dbReference>
<proteinExistence type="predicted"/>
<gene>
    <name evidence="3" type="ORF">K7395_09025</name>
</gene>